<dbReference type="RefSeq" id="WP_182330643.1">
    <property type="nucleotide sequence ID" value="NZ_CP058555.1"/>
</dbReference>
<name>A0A7G5E867_9SPHI</name>
<dbReference type="PROSITE" id="PS51257">
    <property type="entry name" value="PROKAR_LIPOPROTEIN"/>
    <property type="match status" value="1"/>
</dbReference>
<reference evidence="1 2" key="1">
    <citation type="journal article" date="2020" name="G3 (Bethesda)">
        <title>CeMbio - The Caenorhabditis elegans Microbiome Resource.</title>
        <authorList>
            <person name="Dirksen P."/>
            <person name="Assie A."/>
            <person name="Zimmermann J."/>
            <person name="Zhang F."/>
            <person name="Tietje A.M."/>
            <person name="Marsh S.A."/>
            <person name="Felix M.A."/>
            <person name="Shapira M."/>
            <person name="Kaleta C."/>
            <person name="Schulenburg H."/>
            <person name="Samuel B."/>
        </authorList>
    </citation>
    <scope>NUCLEOTIDE SEQUENCE [LARGE SCALE GENOMIC DNA]</scope>
    <source>
        <strain evidence="1 2">BIGb0170</strain>
    </source>
</reference>
<proteinExistence type="predicted"/>
<evidence type="ECO:0000313" key="1">
    <source>
        <dbReference type="EMBL" id="QMV70192.1"/>
    </source>
</evidence>
<dbReference type="InterPro" id="IPR041662">
    <property type="entry name" value="SusD-like_2"/>
</dbReference>
<protein>
    <submittedName>
        <fullName evidence="1">SusD/RagB family nutrient-binding outer membrane lipoprotein</fullName>
    </submittedName>
</protein>
<evidence type="ECO:0000313" key="2">
    <source>
        <dbReference type="Proteomes" id="UP000515450"/>
    </source>
</evidence>
<dbReference type="Gene3D" id="1.25.40.390">
    <property type="match status" value="1"/>
</dbReference>
<organism evidence="1 2">
    <name type="scientific">Sphingobacterium paramultivorum</name>
    <dbReference type="NCBI Taxonomy" id="2886510"/>
    <lineage>
        <taxon>Bacteria</taxon>
        <taxon>Pseudomonadati</taxon>
        <taxon>Bacteroidota</taxon>
        <taxon>Sphingobacteriia</taxon>
        <taxon>Sphingobacteriales</taxon>
        <taxon>Sphingobacteriaceae</taxon>
        <taxon>Sphingobacterium</taxon>
    </lineage>
</organism>
<accession>A0A7G5E867</accession>
<dbReference type="AlphaFoldDB" id="A0A7G5E867"/>
<sequence>MKAKIVTALLLLTLIMTGCKKFMDINDNPSYPQDVRAEILLAPIIFHMANGYAQDQTIMNKFNQSIMGASADDASKIWERHGFRLQSDVGGVMWRMVYFNHGRNLANMIRDAVENEKYEYAAIGYAVKAWGYQMLTDYHGPVIMKEALRDQLSFTYDDQKDVYAQVRVWCDSALYYMDQKSPLDYSANLSSEKGDNLFRGDMGKWRKFVYGIRALQYIHLVNKPDFKSKYADSVIYYVDQSLASNDDDAGVKFSGDKAETSSVVGPLYGVYTSTYYSRAGQPIVSYLSGGLRGAVTAPLRVASDPRLLKMLNRNLDNVADTVFSGALPNVTNSATIIPSILGKIVGGVYEGKFIFRDKADFPLMTYAQLQLIKAEALFIKGASSEAYQAYLNAIRSHMTFVNKYINTNGETAITDAQVKAYLTSSEIPQTSADLMLSDIMGQKYIVQWGWGGLEQWCDLRKYNYDTSIFKQYQPLSGSGLQYQAYCYRVRPRYNSEYAWNAKELDKWGALDPYYVTKPTWFVTKDN</sequence>
<keyword evidence="2" id="KW-1185">Reference proteome</keyword>
<dbReference type="SUPFAM" id="SSF48452">
    <property type="entry name" value="TPR-like"/>
    <property type="match status" value="1"/>
</dbReference>
<keyword evidence="1" id="KW-0449">Lipoprotein</keyword>
<dbReference type="InterPro" id="IPR011990">
    <property type="entry name" value="TPR-like_helical_dom_sf"/>
</dbReference>
<dbReference type="Proteomes" id="UP000515450">
    <property type="component" value="Chromosome"/>
</dbReference>
<dbReference type="EMBL" id="CP058555">
    <property type="protein sequence ID" value="QMV70192.1"/>
    <property type="molecule type" value="Genomic_DNA"/>
</dbReference>
<gene>
    <name evidence="1" type="ORF">HS960_22145</name>
</gene>
<dbReference type="Pfam" id="PF12771">
    <property type="entry name" value="SusD-like_2"/>
    <property type="match status" value="1"/>
</dbReference>